<dbReference type="Proteomes" id="UP000267464">
    <property type="component" value="Unassembled WGS sequence"/>
</dbReference>
<dbReference type="AlphaFoldDB" id="A0A3N7HKP3"/>
<protein>
    <recommendedName>
        <fullName evidence="3">Porin</fullName>
    </recommendedName>
</protein>
<evidence type="ECO:0000313" key="1">
    <source>
        <dbReference type="EMBL" id="RQP22654.1"/>
    </source>
</evidence>
<name>A0A3N7HKP3_9BURK</name>
<sequence length="398" mass="43104">MDAPATDPAGTGPAAKSAQRSPAWTFSAFMHTEVATINDQSRLNPGNTIFQARDHGSYVETRLNASDTFGGDHQGRWQFKTYTTSSSTSPSVAGMHSRVDELYADWKAPRWFATVGKRRINWGHALGFNPVNVVAPARNPLDPSFATEGQPIGWVGFSGDTVLDLLVTHAAARNTYSGDRPRWGARWSVPGDGKDFAVYAFGGAPYPDGRSFPAMLGGSFSMNAMPGLTLYGELAHFSKNYRNYYSPLGTPFTKSGPYSQAAVGSQLDLGGKSSAFVELFINGAGYSRQERSDYLQALDAGIASASVGTTLSDFIPLALNRQYLLLGYKKEYREKYSGSVNVLVARDGSFSNRLEAAYAMSDYLEAKLSLQHDGGGRGTEFGNSPTKRLLQLQLIASF</sequence>
<dbReference type="EMBL" id="QUSW01000006">
    <property type="protein sequence ID" value="RQP22654.1"/>
    <property type="molecule type" value="Genomic_DNA"/>
</dbReference>
<reference evidence="1 2" key="2">
    <citation type="submission" date="2018-12" db="EMBL/GenBank/DDBJ databases">
        <title>Rhizobacter gummiphilus sp. nov., a rubber-degrading bacterium isolated from the soil of a botanical garden in Japan.</title>
        <authorList>
            <person name="Shunsuke S.S."/>
        </authorList>
    </citation>
    <scope>NUCLEOTIDE SEQUENCE [LARGE SCALE GENOMIC DNA]</scope>
    <source>
        <strain evidence="1 2">S-16</strain>
    </source>
</reference>
<accession>A0A3N7HKP3</accession>
<reference evidence="1 2" key="1">
    <citation type="submission" date="2018-08" db="EMBL/GenBank/DDBJ databases">
        <authorList>
            <person name="Khan S.A."/>
            <person name="Jeon C.O."/>
            <person name="Chun B.H."/>
            <person name="Jeong S.E."/>
        </authorList>
    </citation>
    <scope>NUCLEOTIDE SEQUENCE [LARGE SCALE GENOMIC DNA]</scope>
    <source>
        <strain evidence="1 2">S-16</strain>
    </source>
</reference>
<evidence type="ECO:0008006" key="3">
    <source>
        <dbReference type="Google" id="ProtNLM"/>
    </source>
</evidence>
<keyword evidence="2" id="KW-1185">Reference proteome</keyword>
<proteinExistence type="predicted"/>
<evidence type="ECO:0000313" key="2">
    <source>
        <dbReference type="Proteomes" id="UP000267464"/>
    </source>
</evidence>
<gene>
    <name evidence="1" type="ORF">DZC73_20310</name>
</gene>
<organism evidence="1 2">
    <name type="scientific">Piscinibacter terrae</name>
    <dbReference type="NCBI Taxonomy" id="2496871"/>
    <lineage>
        <taxon>Bacteria</taxon>
        <taxon>Pseudomonadati</taxon>
        <taxon>Pseudomonadota</taxon>
        <taxon>Betaproteobacteria</taxon>
        <taxon>Burkholderiales</taxon>
        <taxon>Sphaerotilaceae</taxon>
        <taxon>Piscinibacter</taxon>
    </lineage>
</organism>
<comment type="caution">
    <text evidence="1">The sequence shown here is derived from an EMBL/GenBank/DDBJ whole genome shotgun (WGS) entry which is preliminary data.</text>
</comment>